<protein>
    <recommendedName>
        <fullName evidence="4">RING-type domain-containing protein</fullName>
    </recommendedName>
</protein>
<gene>
    <name evidence="2" type="ORF">AB1Y20_023629</name>
</gene>
<accession>A0AB34JF41</accession>
<name>A0AB34JF41_PRYPA</name>
<comment type="caution">
    <text evidence="2">The sequence shown here is derived from an EMBL/GenBank/DDBJ whole genome shotgun (WGS) entry which is preliminary data.</text>
</comment>
<feature type="compositionally biased region" description="Basic and acidic residues" evidence="1">
    <location>
        <begin position="35"/>
        <end position="44"/>
    </location>
</feature>
<feature type="region of interest" description="Disordered" evidence="1">
    <location>
        <begin position="26"/>
        <end position="49"/>
    </location>
</feature>
<evidence type="ECO:0000313" key="2">
    <source>
        <dbReference type="EMBL" id="KAL1520159.1"/>
    </source>
</evidence>
<reference evidence="2 3" key="1">
    <citation type="journal article" date="2024" name="Science">
        <title>Giant polyketide synthase enzymes in the biosynthesis of giant marine polyether toxins.</title>
        <authorList>
            <person name="Fallon T.R."/>
            <person name="Shende V.V."/>
            <person name="Wierzbicki I.H."/>
            <person name="Pendleton A.L."/>
            <person name="Watervoot N.F."/>
            <person name="Auber R.P."/>
            <person name="Gonzalez D.J."/>
            <person name="Wisecaver J.H."/>
            <person name="Moore B.S."/>
        </authorList>
    </citation>
    <scope>NUCLEOTIDE SEQUENCE [LARGE SCALE GENOMIC DNA]</scope>
    <source>
        <strain evidence="2 3">12B1</strain>
    </source>
</reference>
<evidence type="ECO:0000256" key="1">
    <source>
        <dbReference type="SAM" id="MobiDB-lite"/>
    </source>
</evidence>
<proteinExistence type="predicted"/>
<organism evidence="2 3">
    <name type="scientific">Prymnesium parvum</name>
    <name type="common">Toxic golden alga</name>
    <dbReference type="NCBI Taxonomy" id="97485"/>
    <lineage>
        <taxon>Eukaryota</taxon>
        <taxon>Haptista</taxon>
        <taxon>Haptophyta</taxon>
        <taxon>Prymnesiophyceae</taxon>
        <taxon>Prymnesiales</taxon>
        <taxon>Prymnesiaceae</taxon>
        <taxon>Prymnesium</taxon>
    </lineage>
</organism>
<evidence type="ECO:0000313" key="3">
    <source>
        <dbReference type="Proteomes" id="UP001515480"/>
    </source>
</evidence>
<dbReference type="AlphaFoldDB" id="A0AB34JF41"/>
<sequence>MATAASEASAPSTAFHLLAELASKRCREEQEDERTDQRRRDGQRAKPAQLLEEEARYGGEVTCTATAPSNDSDAEDEFEVFCLACVALRGKKVFIACKHNVQKVGGQKFCRRCRHNCLCTPSYQICRSCLSDGIWIPIDKLQLVDAAVAERMSKNGLRKTDPPWTQPVSKRLPNGMWHAPDDTYWVLPCAEKGAARVVLWRHATVPIANQLHYDQVWTENGHVWLQWVGGLKGGFSFKRRSSVAADEGMLPWGHSELKYDGGGALRMQMNALHSVRFARHHAALKADVRPSMFCRASSPREEVISCDAVSWQQADAARYPVEEGDLWEDTRPPRDTSSPATIAREPEPEEEIFCLVCFALTNQKKIMTCRHSRQDSGIFCGQCRHNCKCTPSYQICSTCLNAEHGVRIPADKVQRVDPVVGLRMSKNGLRKTDPPWTEPVSKRFPLDVWHDPTDKYWVLPSLVKGSFVLWQRAIVPSEHRVDAKGFSKKFADLVFVWQGGLRGGFTLKNDSSKPSLKGPDLLPAPFEGSSPALGINGIVSDRPGKRRQLVLESERARVDNRAQTKWVWNTVSLPQLNRSGTQLSR</sequence>
<keyword evidence="3" id="KW-1185">Reference proteome</keyword>
<dbReference type="Proteomes" id="UP001515480">
    <property type="component" value="Unassembled WGS sequence"/>
</dbReference>
<evidence type="ECO:0008006" key="4">
    <source>
        <dbReference type="Google" id="ProtNLM"/>
    </source>
</evidence>
<dbReference type="EMBL" id="JBGBPQ010000009">
    <property type="protein sequence ID" value="KAL1520159.1"/>
    <property type="molecule type" value="Genomic_DNA"/>
</dbReference>